<name>A0ABQ8HZY6_9ROSI</name>
<dbReference type="Proteomes" id="UP000827721">
    <property type="component" value="Unassembled WGS sequence"/>
</dbReference>
<evidence type="ECO:0000259" key="5">
    <source>
        <dbReference type="PROSITE" id="PS50089"/>
    </source>
</evidence>
<keyword evidence="1" id="KW-0479">Metal-binding</keyword>
<evidence type="ECO:0000256" key="4">
    <source>
        <dbReference type="PROSITE-ProRule" id="PRU00175"/>
    </source>
</evidence>
<gene>
    <name evidence="6" type="ORF">JRO89_XS05G0017100</name>
</gene>
<protein>
    <recommendedName>
        <fullName evidence="5">RING-type domain-containing protein</fullName>
    </recommendedName>
</protein>
<comment type="caution">
    <text evidence="6">The sequence shown here is derived from an EMBL/GenBank/DDBJ whole genome shotgun (WGS) entry which is preliminary data.</text>
</comment>
<evidence type="ECO:0000256" key="2">
    <source>
        <dbReference type="ARBA" id="ARBA00022771"/>
    </source>
</evidence>
<dbReference type="SUPFAM" id="SSF57850">
    <property type="entry name" value="RING/U-box"/>
    <property type="match status" value="1"/>
</dbReference>
<evidence type="ECO:0000256" key="3">
    <source>
        <dbReference type="ARBA" id="ARBA00022833"/>
    </source>
</evidence>
<dbReference type="SMART" id="SM00184">
    <property type="entry name" value="RING"/>
    <property type="match status" value="1"/>
</dbReference>
<dbReference type="PROSITE" id="PS50089">
    <property type="entry name" value="ZF_RING_2"/>
    <property type="match status" value="1"/>
</dbReference>
<dbReference type="SMART" id="SM00744">
    <property type="entry name" value="RINGv"/>
    <property type="match status" value="1"/>
</dbReference>
<evidence type="ECO:0000256" key="1">
    <source>
        <dbReference type="ARBA" id="ARBA00022723"/>
    </source>
</evidence>
<organism evidence="6 7">
    <name type="scientific">Xanthoceras sorbifolium</name>
    <dbReference type="NCBI Taxonomy" id="99658"/>
    <lineage>
        <taxon>Eukaryota</taxon>
        <taxon>Viridiplantae</taxon>
        <taxon>Streptophyta</taxon>
        <taxon>Embryophyta</taxon>
        <taxon>Tracheophyta</taxon>
        <taxon>Spermatophyta</taxon>
        <taxon>Magnoliopsida</taxon>
        <taxon>eudicotyledons</taxon>
        <taxon>Gunneridae</taxon>
        <taxon>Pentapetalae</taxon>
        <taxon>rosids</taxon>
        <taxon>malvids</taxon>
        <taxon>Sapindales</taxon>
        <taxon>Sapindaceae</taxon>
        <taxon>Xanthoceroideae</taxon>
        <taxon>Xanthoceras</taxon>
    </lineage>
</organism>
<sequence>MSILCAFSLLSVLILLAFFKFPNRMLKVKSLVWSYIIPITRHMKWAWELLFGKCFFYHRMDIDNVPELCQKLRIMGQQQYCCSSEAVECAVCLNTIEEGEEIRELRCAHLFHSECLDRWVRYKHVTCPLCRVPLASTRSAATMEFGTQVVVFENFTSFTSTQRDTWWLRLA</sequence>
<reference evidence="6 7" key="1">
    <citation type="submission" date="2021-02" db="EMBL/GenBank/DDBJ databases">
        <title>Plant Genome Project.</title>
        <authorList>
            <person name="Zhang R.-G."/>
        </authorList>
    </citation>
    <scope>NUCLEOTIDE SEQUENCE [LARGE SCALE GENOMIC DNA]</scope>
    <source>
        <tissue evidence="6">Leaves</tissue>
    </source>
</reference>
<keyword evidence="3" id="KW-0862">Zinc</keyword>
<dbReference type="InterPro" id="IPR044249">
    <property type="entry name" value="XERICO-like"/>
</dbReference>
<dbReference type="Gene3D" id="3.30.40.10">
    <property type="entry name" value="Zinc/RING finger domain, C3HC4 (zinc finger)"/>
    <property type="match status" value="1"/>
</dbReference>
<dbReference type="Pfam" id="PF13639">
    <property type="entry name" value="zf-RING_2"/>
    <property type="match status" value="1"/>
</dbReference>
<dbReference type="PANTHER" id="PTHR47258:SF1">
    <property type="entry name" value="E3 UBIQUITIN-PROTEIN LIGASE XERICO-RELATED"/>
    <property type="match status" value="1"/>
</dbReference>
<feature type="domain" description="RING-type" evidence="5">
    <location>
        <begin position="89"/>
        <end position="131"/>
    </location>
</feature>
<dbReference type="InterPro" id="IPR011016">
    <property type="entry name" value="Znf_RING-CH"/>
</dbReference>
<dbReference type="InterPro" id="IPR013083">
    <property type="entry name" value="Znf_RING/FYVE/PHD"/>
</dbReference>
<evidence type="ECO:0000313" key="6">
    <source>
        <dbReference type="EMBL" id="KAH7569911.1"/>
    </source>
</evidence>
<keyword evidence="7" id="KW-1185">Reference proteome</keyword>
<dbReference type="EMBL" id="JAFEMO010000005">
    <property type="protein sequence ID" value="KAH7569911.1"/>
    <property type="molecule type" value="Genomic_DNA"/>
</dbReference>
<dbReference type="InterPro" id="IPR001841">
    <property type="entry name" value="Znf_RING"/>
</dbReference>
<proteinExistence type="predicted"/>
<keyword evidence="2 4" id="KW-0863">Zinc-finger</keyword>
<dbReference type="PANTHER" id="PTHR47258">
    <property type="match status" value="1"/>
</dbReference>
<evidence type="ECO:0000313" key="7">
    <source>
        <dbReference type="Proteomes" id="UP000827721"/>
    </source>
</evidence>
<accession>A0ABQ8HZY6</accession>